<keyword evidence="1" id="KW-1133">Transmembrane helix</keyword>
<organism evidence="2 3">
    <name type="scientific">Holdemania filiformis DSM 12042</name>
    <dbReference type="NCBI Taxonomy" id="545696"/>
    <lineage>
        <taxon>Bacteria</taxon>
        <taxon>Bacillati</taxon>
        <taxon>Bacillota</taxon>
        <taxon>Erysipelotrichia</taxon>
        <taxon>Erysipelotrichales</taxon>
        <taxon>Erysipelotrichaceae</taxon>
        <taxon>Holdemania</taxon>
    </lineage>
</organism>
<name>B9YA62_9FIRM</name>
<sequence length="49" mass="5756">MVRRRNKRRKTRVSTRGGKVAPPLFSKFVNLRFIALLCGFCCNLMIMRL</sequence>
<dbReference type="HOGENOM" id="CLU_3136519_0_0_9"/>
<comment type="caution">
    <text evidence="2">The sequence shown here is derived from an EMBL/GenBank/DDBJ whole genome shotgun (WGS) entry which is preliminary data.</text>
</comment>
<keyword evidence="1" id="KW-0812">Transmembrane</keyword>
<reference evidence="2 3" key="2">
    <citation type="submission" date="2009-02" db="EMBL/GenBank/DDBJ databases">
        <title>Draft genome sequence of Holdemania filiformis DSM 12042.</title>
        <authorList>
            <person name="Sudarsanam P."/>
            <person name="Ley R."/>
            <person name="Guruge J."/>
            <person name="Turnbaugh P.J."/>
            <person name="Mahowald M."/>
            <person name="Liep D."/>
            <person name="Gordon J."/>
        </authorList>
    </citation>
    <scope>NUCLEOTIDE SEQUENCE [LARGE SCALE GENOMIC DNA]</scope>
    <source>
        <strain evidence="2 3">DSM 12042</strain>
    </source>
</reference>
<evidence type="ECO:0008006" key="4">
    <source>
        <dbReference type="Google" id="ProtNLM"/>
    </source>
</evidence>
<protein>
    <recommendedName>
        <fullName evidence="4">Transmembrane protein</fullName>
    </recommendedName>
</protein>
<evidence type="ECO:0000313" key="3">
    <source>
        <dbReference type="Proteomes" id="UP000005950"/>
    </source>
</evidence>
<proteinExistence type="predicted"/>
<reference evidence="2 3" key="1">
    <citation type="submission" date="2008-12" db="EMBL/GenBank/DDBJ databases">
        <authorList>
            <person name="Fulton L."/>
            <person name="Clifton S."/>
            <person name="Fulton B."/>
            <person name="Xu J."/>
            <person name="Minx P."/>
            <person name="Pepin K.H."/>
            <person name="Johnson M."/>
            <person name="Bhonagiri V."/>
            <person name="Nash W.E."/>
            <person name="Mardis E.R."/>
            <person name="Wilson R.K."/>
        </authorList>
    </citation>
    <scope>NUCLEOTIDE SEQUENCE [LARGE SCALE GENOMIC DNA]</scope>
    <source>
        <strain evidence="2 3">DSM 12042</strain>
    </source>
</reference>
<feature type="transmembrane region" description="Helical" evidence="1">
    <location>
        <begin position="29"/>
        <end position="47"/>
    </location>
</feature>
<evidence type="ECO:0000256" key="1">
    <source>
        <dbReference type="SAM" id="Phobius"/>
    </source>
</evidence>
<dbReference type="Proteomes" id="UP000005950">
    <property type="component" value="Unassembled WGS sequence"/>
</dbReference>
<dbReference type="AlphaFoldDB" id="B9YA62"/>
<accession>B9YA62</accession>
<keyword evidence="1" id="KW-0472">Membrane</keyword>
<dbReference type="EMBL" id="ACCF01000168">
    <property type="protein sequence ID" value="EEF67136.1"/>
    <property type="molecule type" value="Genomic_DNA"/>
</dbReference>
<evidence type="ECO:0000313" key="2">
    <source>
        <dbReference type="EMBL" id="EEF67136.1"/>
    </source>
</evidence>
<gene>
    <name evidence="2" type="ORF">HOLDEFILI_02719</name>
</gene>
<dbReference type="STRING" id="545696.HOLDEFILI_02719"/>